<dbReference type="AlphaFoldDB" id="U2KX55"/>
<keyword evidence="2" id="KW-1185">Reference proteome</keyword>
<evidence type="ECO:0000313" key="1">
    <source>
        <dbReference type="EMBL" id="ERJ96675.1"/>
    </source>
</evidence>
<dbReference type="EMBL" id="AWVF01000110">
    <property type="protein sequence ID" value="ERJ96675.1"/>
    <property type="molecule type" value="Genomic_DNA"/>
</dbReference>
<gene>
    <name evidence="1" type="ORF">RUMCAL_01005</name>
</gene>
<sequence>MVLYFGSIAQYFFKKLYHVRKIMASLGIFTEKCLLFPRNMV</sequence>
<reference evidence="1 2" key="1">
    <citation type="submission" date="2013-07" db="EMBL/GenBank/DDBJ databases">
        <authorList>
            <person name="Weinstock G."/>
            <person name="Sodergren E."/>
            <person name="Wylie T."/>
            <person name="Fulton L."/>
            <person name="Fulton R."/>
            <person name="Fronick C."/>
            <person name="O'Laughlin M."/>
            <person name="Godfrey J."/>
            <person name="Miner T."/>
            <person name="Herter B."/>
            <person name="Appelbaum E."/>
            <person name="Cordes M."/>
            <person name="Lek S."/>
            <person name="Wollam A."/>
            <person name="Pepin K.H."/>
            <person name="Palsikar V.B."/>
            <person name="Mitreva M."/>
            <person name="Wilson R.K."/>
        </authorList>
    </citation>
    <scope>NUCLEOTIDE SEQUENCE [LARGE SCALE GENOMIC DNA]</scope>
    <source>
        <strain evidence="1 2">ATCC 27760</strain>
    </source>
</reference>
<dbReference type="Proteomes" id="UP000016662">
    <property type="component" value="Unassembled WGS sequence"/>
</dbReference>
<name>U2KX55_9FIRM</name>
<protein>
    <submittedName>
        <fullName evidence="1">Uncharacterized protein</fullName>
    </submittedName>
</protein>
<dbReference type="STRING" id="411473.RUMCAL_01005"/>
<comment type="caution">
    <text evidence="1">The sequence shown here is derived from an EMBL/GenBank/DDBJ whole genome shotgun (WGS) entry which is preliminary data.</text>
</comment>
<accession>U2KX55</accession>
<evidence type="ECO:0000313" key="2">
    <source>
        <dbReference type="Proteomes" id="UP000016662"/>
    </source>
</evidence>
<organism evidence="1 2">
    <name type="scientific">Ruminococcus callidus ATCC 27760</name>
    <dbReference type="NCBI Taxonomy" id="411473"/>
    <lineage>
        <taxon>Bacteria</taxon>
        <taxon>Bacillati</taxon>
        <taxon>Bacillota</taxon>
        <taxon>Clostridia</taxon>
        <taxon>Eubacteriales</taxon>
        <taxon>Oscillospiraceae</taxon>
        <taxon>Ruminococcus</taxon>
    </lineage>
</organism>
<dbReference type="HOGENOM" id="CLU_3276137_0_0_9"/>
<proteinExistence type="predicted"/>